<proteinExistence type="predicted"/>
<feature type="domain" description="HTH gntR-type" evidence="5">
    <location>
        <begin position="19"/>
        <end position="87"/>
    </location>
</feature>
<dbReference type="InterPro" id="IPR036390">
    <property type="entry name" value="WH_DNA-bd_sf"/>
</dbReference>
<dbReference type="PROSITE" id="PS50949">
    <property type="entry name" value="HTH_GNTR"/>
    <property type="match status" value="1"/>
</dbReference>
<gene>
    <name evidence="6" type="ORF">SAMN05421806_11867</name>
</gene>
<dbReference type="PANTHER" id="PTHR44846:SF17">
    <property type="entry name" value="GNTR-FAMILY TRANSCRIPTIONAL REGULATOR"/>
    <property type="match status" value="1"/>
</dbReference>
<evidence type="ECO:0000313" key="6">
    <source>
        <dbReference type="EMBL" id="SDL09602.1"/>
    </source>
</evidence>
<dbReference type="GO" id="GO:0003700">
    <property type="term" value="F:DNA-binding transcription factor activity"/>
    <property type="evidence" value="ECO:0007669"/>
    <property type="project" value="InterPro"/>
</dbReference>
<dbReference type="Gene3D" id="1.10.10.10">
    <property type="entry name" value="Winged helix-like DNA-binding domain superfamily/Winged helix DNA-binding domain"/>
    <property type="match status" value="1"/>
</dbReference>
<dbReference type="Proteomes" id="UP000199155">
    <property type="component" value="Unassembled WGS sequence"/>
</dbReference>
<reference evidence="6 7" key="1">
    <citation type="submission" date="2016-10" db="EMBL/GenBank/DDBJ databases">
        <authorList>
            <person name="de Groot N.N."/>
        </authorList>
    </citation>
    <scope>NUCLEOTIDE SEQUENCE [LARGE SCALE GENOMIC DNA]</scope>
    <source>
        <strain evidence="6 7">CGMCC 4.5727</strain>
    </source>
</reference>
<evidence type="ECO:0000256" key="3">
    <source>
        <dbReference type="ARBA" id="ARBA00023163"/>
    </source>
</evidence>
<keyword evidence="2" id="KW-0238">DNA-binding</keyword>
<evidence type="ECO:0000256" key="1">
    <source>
        <dbReference type="ARBA" id="ARBA00023015"/>
    </source>
</evidence>
<keyword evidence="1" id="KW-0805">Transcription regulation</keyword>
<evidence type="ECO:0000259" key="5">
    <source>
        <dbReference type="PROSITE" id="PS50949"/>
    </source>
</evidence>
<dbReference type="GO" id="GO:0003677">
    <property type="term" value="F:DNA binding"/>
    <property type="evidence" value="ECO:0007669"/>
    <property type="project" value="UniProtKB-KW"/>
</dbReference>
<keyword evidence="7" id="KW-1185">Reference proteome</keyword>
<dbReference type="SUPFAM" id="SSF46785">
    <property type="entry name" value="Winged helix' DNA-binding domain"/>
    <property type="match status" value="1"/>
</dbReference>
<dbReference type="PRINTS" id="PR00035">
    <property type="entry name" value="HTHGNTR"/>
</dbReference>
<sequence>MVCGGLSGGTLKSVSDSGGGPYQDVANELRARLKKGVYRVGQQLPPQRQLADEFGVARDTVVRVLHELAEEGLIESRRGSGTRVRAHPETLRAQQQIPSMTQDGRSRRVTLGPLIGAAFETPHVSLDVFTLTSESLDAHIRVQAERVRAGEITPESVQVRMLLPDASTYLPYPRVKADPEDERPQERLRAISDLHSQSLQRVLGELATEGLVKSVSVEIRTVPLAPAFKVYLLNGREALIGPYQVLERRINLLDDTPADVVDVLGLGSTLAHHAEDDDAASPGSVFVASLRDWFTSLWDLLATPPQPKPPTMSPSARVRPPV</sequence>
<dbReference type="CDD" id="cd07377">
    <property type="entry name" value="WHTH_GntR"/>
    <property type="match status" value="1"/>
</dbReference>
<name>A0A1G9H9Q2_9ACTN</name>
<dbReference type="InterPro" id="IPR050679">
    <property type="entry name" value="Bact_HTH_transcr_reg"/>
</dbReference>
<evidence type="ECO:0000256" key="4">
    <source>
        <dbReference type="SAM" id="MobiDB-lite"/>
    </source>
</evidence>
<organism evidence="6 7">
    <name type="scientific">Streptomyces indicus</name>
    <dbReference type="NCBI Taxonomy" id="417292"/>
    <lineage>
        <taxon>Bacteria</taxon>
        <taxon>Bacillati</taxon>
        <taxon>Actinomycetota</taxon>
        <taxon>Actinomycetes</taxon>
        <taxon>Kitasatosporales</taxon>
        <taxon>Streptomycetaceae</taxon>
        <taxon>Streptomyces</taxon>
    </lineage>
</organism>
<dbReference type="InterPro" id="IPR036388">
    <property type="entry name" value="WH-like_DNA-bd_sf"/>
</dbReference>
<dbReference type="GO" id="GO:0045892">
    <property type="term" value="P:negative regulation of DNA-templated transcription"/>
    <property type="evidence" value="ECO:0007669"/>
    <property type="project" value="TreeGrafter"/>
</dbReference>
<protein>
    <submittedName>
        <fullName evidence="6">Regulatory protein, gntR family</fullName>
    </submittedName>
</protein>
<dbReference type="SMART" id="SM00345">
    <property type="entry name" value="HTH_GNTR"/>
    <property type="match status" value="1"/>
</dbReference>
<feature type="region of interest" description="Disordered" evidence="4">
    <location>
        <begin position="1"/>
        <end position="20"/>
    </location>
</feature>
<dbReference type="EMBL" id="FNFF01000018">
    <property type="protein sequence ID" value="SDL09602.1"/>
    <property type="molecule type" value="Genomic_DNA"/>
</dbReference>
<keyword evidence="3" id="KW-0804">Transcription</keyword>
<evidence type="ECO:0000313" key="7">
    <source>
        <dbReference type="Proteomes" id="UP000199155"/>
    </source>
</evidence>
<evidence type="ECO:0000256" key="2">
    <source>
        <dbReference type="ARBA" id="ARBA00023125"/>
    </source>
</evidence>
<dbReference type="AlphaFoldDB" id="A0A1G9H9Q2"/>
<dbReference type="Pfam" id="PF00392">
    <property type="entry name" value="GntR"/>
    <property type="match status" value="1"/>
</dbReference>
<dbReference type="STRING" id="417292.SAMN05421806_11867"/>
<accession>A0A1G9H9Q2</accession>
<dbReference type="InterPro" id="IPR000524">
    <property type="entry name" value="Tscrpt_reg_HTH_GntR"/>
</dbReference>
<dbReference type="PANTHER" id="PTHR44846">
    <property type="entry name" value="MANNOSYL-D-GLYCERATE TRANSPORT/METABOLISM SYSTEM REPRESSOR MNGR-RELATED"/>
    <property type="match status" value="1"/>
</dbReference>